<dbReference type="AlphaFoldDB" id="A0AAW4NBF3"/>
<dbReference type="RefSeq" id="WP_153093145.1">
    <property type="nucleotide sequence ID" value="NZ_CP152484.1"/>
</dbReference>
<reference evidence="1" key="1">
    <citation type="submission" date="2021-06" db="EMBL/GenBank/DDBJ databases">
        <title>Collection of gut derived symbiotic bacterial strains cultured from healthy donors.</title>
        <authorList>
            <person name="Lin H."/>
            <person name="Littmann E."/>
            <person name="Pamer E.G."/>
        </authorList>
    </citation>
    <scope>NUCLEOTIDE SEQUENCE</scope>
    <source>
        <strain evidence="1">MSK.21.60</strain>
    </source>
</reference>
<dbReference type="EMBL" id="JAHOEP010000011">
    <property type="protein sequence ID" value="MBV3407886.1"/>
    <property type="molecule type" value="Genomic_DNA"/>
</dbReference>
<proteinExistence type="predicted"/>
<gene>
    <name evidence="1" type="ORF">KSW80_05615</name>
</gene>
<sequence length="56" mass="6229">MKKYIKPSMDIVKLENVSLLAASGSGNEVNTKLNDETPSDVTFHSRKFSLWDGAEE</sequence>
<evidence type="ECO:0000313" key="2">
    <source>
        <dbReference type="Proteomes" id="UP001196316"/>
    </source>
</evidence>
<comment type="caution">
    <text evidence="1">The sequence shown here is derived from an EMBL/GenBank/DDBJ whole genome shotgun (WGS) entry which is preliminary data.</text>
</comment>
<evidence type="ECO:0000313" key="1">
    <source>
        <dbReference type="EMBL" id="MBV3407886.1"/>
    </source>
</evidence>
<organism evidence="1 2">
    <name type="scientific">Segatella copri</name>
    <dbReference type="NCBI Taxonomy" id="165179"/>
    <lineage>
        <taxon>Bacteria</taxon>
        <taxon>Pseudomonadati</taxon>
        <taxon>Bacteroidota</taxon>
        <taxon>Bacteroidia</taxon>
        <taxon>Bacteroidales</taxon>
        <taxon>Prevotellaceae</taxon>
        <taxon>Segatella</taxon>
    </lineage>
</organism>
<protein>
    <submittedName>
        <fullName evidence="1">Uncharacterized protein</fullName>
    </submittedName>
</protein>
<dbReference type="Proteomes" id="UP001196316">
    <property type="component" value="Unassembled WGS sequence"/>
</dbReference>
<name>A0AAW4NBF3_9BACT</name>
<accession>A0AAW4NBF3</accession>